<accession>A0A0V0HKD7</accession>
<reference evidence="1" key="1">
    <citation type="submission" date="2015-12" db="EMBL/GenBank/DDBJ databases">
        <title>Gene expression during late stages of embryo sac development: a critical building block for successful pollen-pistil interactions.</title>
        <authorList>
            <person name="Liu Y."/>
            <person name="Joly V."/>
            <person name="Sabar M."/>
            <person name="Matton D.P."/>
        </authorList>
    </citation>
    <scope>NUCLEOTIDE SEQUENCE</scope>
</reference>
<dbReference type="AlphaFoldDB" id="A0A0V0HKD7"/>
<evidence type="ECO:0000313" key="1">
    <source>
        <dbReference type="EMBL" id="JAP20908.1"/>
    </source>
</evidence>
<sequence length="71" mass="8160">MMTSNGGVEIFYKGIQHIKKYRRLRGVNDSPWTKARTFLSHLTISSCNDPIPIHLLPPQINLLVKKYSYAT</sequence>
<proteinExistence type="predicted"/>
<name>A0A0V0HKD7_SOLCH</name>
<protein>
    <submittedName>
        <fullName evidence="1">Putative ovule protein</fullName>
    </submittedName>
</protein>
<organism evidence="1">
    <name type="scientific">Solanum chacoense</name>
    <name type="common">Chaco potato</name>
    <dbReference type="NCBI Taxonomy" id="4108"/>
    <lineage>
        <taxon>Eukaryota</taxon>
        <taxon>Viridiplantae</taxon>
        <taxon>Streptophyta</taxon>
        <taxon>Embryophyta</taxon>
        <taxon>Tracheophyta</taxon>
        <taxon>Spermatophyta</taxon>
        <taxon>Magnoliopsida</taxon>
        <taxon>eudicotyledons</taxon>
        <taxon>Gunneridae</taxon>
        <taxon>Pentapetalae</taxon>
        <taxon>asterids</taxon>
        <taxon>lamiids</taxon>
        <taxon>Solanales</taxon>
        <taxon>Solanaceae</taxon>
        <taxon>Solanoideae</taxon>
        <taxon>Solaneae</taxon>
        <taxon>Solanum</taxon>
    </lineage>
</organism>
<dbReference type="EMBL" id="GEDG01018302">
    <property type="protein sequence ID" value="JAP20908.1"/>
    <property type="molecule type" value="Transcribed_RNA"/>
</dbReference>